<keyword evidence="5" id="KW-1185">Reference proteome</keyword>
<protein>
    <recommendedName>
        <fullName evidence="3">DUF6533 domain-containing protein</fullName>
    </recommendedName>
</protein>
<feature type="region of interest" description="Disordered" evidence="1">
    <location>
        <begin position="333"/>
        <end position="355"/>
    </location>
</feature>
<evidence type="ECO:0000256" key="1">
    <source>
        <dbReference type="SAM" id="MobiDB-lite"/>
    </source>
</evidence>
<feature type="transmembrane region" description="Helical" evidence="2">
    <location>
        <begin position="216"/>
        <end position="238"/>
    </location>
</feature>
<keyword evidence="2" id="KW-1133">Transmembrane helix</keyword>
<accession>A0A8E2B0X9</accession>
<reference evidence="4 5" key="1">
    <citation type="submission" date="2016-07" db="EMBL/GenBank/DDBJ databases">
        <title>Draft genome of the white-rot fungus Obba rivulosa 3A-2.</title>
        <authorList>
            <consortium name="DOE Joint Genome Institute"/>
            <person name="Miettinen O."/>
            <person name="Riley R."/>
            <person name="Acob R."/>
            <person name="Barry K."/>
            <person name="Cullen D."/>
            <person name="De Vries R."/>
            <person name="Hainaut M."/>
            <person name="Hatakka A."/>
            <person name="Henrissat B."/>
            <person name="Hilden K."/>
            <person name="Kuo R."/>
            <person name="Labutti K."/>
            <person name="Lipzen A."/>
            <person name="Makela M.R."/>
            <person name="Sandor L."/>
            <person name="Spatafora J.W."/>
            <person name="Grigoriev I.V."/>
            <person name="Hibbett D.S."/>
        </authorList>
    </citation>
    <scope>NUCLEOTIDE SEQUENCE [LARGE SCALE GENOMIC DNA]</scope>
    <source>
        <strain evidence="4 5">3A-2</strain>
    </source>
</reference>
<proteinExistence type="predicted"/>
<organism evidence="4 5">
    <name type="scientific">Obba rivulosa</name>
    <dbReference type="NCBI Taxonomy" id="1052685"/>
    <lineage>
        <taxon>Eukaryota</taxon>
        <taxon>Fungi</taxon>
        <taxon>Dikarya</taxon>
        <taxon>Basidiomycota</taxon>
        <taxon>Agaricomycotina</taxon>
        <taxon>Agaricomycetes</taxon>
        <taxon>Polyporales</taxon>
        <taxon>Gelatoporiaceae</taxon>
        <taxon>Obba</taxon>
    </lineage>
</organism>
<feature type="transmembrane region" description="Helical" evidence="2">
    <location>
        <begin position="153"/>
        <end position="170"/>
    </location>
</feature>
<feature type="transmembrane region" description="Helical" evidence="2">
    <location>
        <begin position="93"/>
        <end position="115"/>
    </location>
</feature>
<name>A0A8E2B0X9_9APHY</name>
<evidence type="ECO:0000259" key="3">
    <source>
        <dbReference type="Pfam" id="PF20151"/>
    </source>
</evidence>
<feature type="domain" description="DUF6533" evidence="3">
    <location>
        <begin position="23"/>
        <end position="68"/>
    </location>
</feature>
<gene>
    <name evidence="4" type="ORF">OBBRIDRAFT_487305</name>
</gene>
<feature type="transmembrane region" description="Helical" evidence="2">
    <location>
        <begin position="121"/>
        <end position="141"/>
    </location>
</feature>
<keyword evidence="2" id="KW-0472">Membrane</keyword>
<sequence>MSDVAEISEELVLDLQTTFVQNCCFVAAASLVVYDHITTFSHEMQYIWGRKWNSVTALFHLNRWLILVYTVISLPIGFLPLPSIKGCTAANYLLFALTLMLYVIWAAFLAIRVYAVGSGSWKLAILVFLLSIVPVGTNIWSNFFDSFAIIEDIPVLGLWCIFTSNASPALNIRLTVGTRACVITSDVIVLLVTWLKTFPLKREADRANIKSPLATMLLRDGTIYFIVLLALNVLELAGTVRTNVFLYASTFLASPLSSIFISHFLINLRQTAKAPIEDGLGSQRPSFVHPRAGERARSYDSSLRFAGVVDNMGELLEHNAELTDAAMSWEEDACQDGRDTDAPAEPMFDDRAEVV</sequence>
<dbReference type="InterPro" id="IPR045340">
    <property type="entry name" value="DUF6533"/>
</dbReference>
<feature type="transmembrane region" description="Helical" evidence="2">
    <location>
        <begin position="61"/>
        <end position="81"/>
    </location>
</feature>
<evidence type="ECO:0000313" key="5">
    <source>
        <dbReference type="Proteomes" id="UP000250043"/>
    </source>
</evidence>
<feature type="transmembrane region" description="Helical" evidence="2">
    <location>
        <begin position="244"/>
        <end position="266"/>
    </location>
</feature>
<keyword evidence="2" id="KW-0812">Transmembrane</keyword>
<dbReference type="Proteomes" id="UP000250043">
    <property type="component" value="Unassembled WGS sequence"/>
</dbReference>
<dbReference type="OrthoDB" id="2769902at2759"/>
<evidence type="ECO:0000313" key="4">
    <source>
        <dbReference type="EMBL" id="OCH91904.1"/>
    </source>
</evidence>
<dbReference type="Pfam" id="PF20151">
    <property type="entry name" value="DUF6533"/>
    <property type="match status" value="1"/>
</dbReference>
<dbReference type="EMBL" id="KV722377">
    <property type="protein sequence ID" value="OCH91904.1"/>
    <property type="molecule type" value="Genomic_DNA"/>
</dbReference>
<dbReference type="AlphaFoldDB" id="A0A8E2B0X9"/>
<evidence type="ECO:0000256" key="2">
    <source>
        <dbReference type="SAM" id="Phobius"/>
    </source>
</evidence>